<feature type="signal peptide" evidence="1">
    <location>
        <begin position="1"/>
        <end position="18"/>
    </location>
</feature>
<evidence type="ECO:0000256" key="1">
    <source>
        <dbReference type="SAM" id="SignalP"/>
    </source>
</evidence>
<dbReference type="EMBL" id="JAKIKT010000013">
    <property type="protein sequence ID" value="MCL2916286.1"/>
    <property type="molecule type" value="Genomic_DNA"/>
</dbReference>
<organism evidence="2 3">
    <name type="scientific">Shewanella corallii</name>
    <dbReference type="NCBI Taxonomy" id="560080"/>
    <lineage>
        <taxon>Bacteria</taxon>
        <taxon>Pseudomonadati</taxon>
        <taxon>Pseudomonadota</taxon>
        <taxon>Gammaproteobacteria</taxon>
        <taxon>Alteromonadales</taxon>
        <taxon>Shewanellaceae</taxon>
        <taxon>Shewanella</taxon>
    </lineage>
</organism>
<accession>A0ABT0NCU1</accession>
<evidence type="ECO:0000313" key="3">
    <source>
        <dbReference type="Proteomes" id="UP001202831"/>
    </source>
</evidence>
<protein>
    <submittedName>
        <fullName evidence="2">LPP20 family lipoprotein</fullName>
    </submittedName>
</protein>
<comment type="caution">
    <text evidence="2">The sequence shown here is derived from an EMBL/GenBank/DDBJ whole genome shotgun (WGS) entry which is preliminary data.</text>
</comment>
<dbReference type="Gene3D" id="3.10.28.20">
    <property type="entry name" value="Acetamidase/Formamidase-like domains"/>
    <property type="match status" value="1"/>
</dbReference>
<sequence length="304" mass="33628">MKFIWLLALLLISGKAFAWPDWVLQPAQNEQQLVGVGIGQTRVEAKELAMAEIVTQLSVRVETEQSQLLAKSGDQSRQEFRQQTRLSSLPFELFGVQEINSAQQEQQVAVMLAVDKSAMAITLADQVEALLDSYSQMSGDPVKGFVAAVKQMGLIPLGRNYLAAMRGLGYPNEAQELRHKALSEEILAAKSRVSVEVIGSKQHQQIYSYLATGFTASANAETRLWLRPELKWRTAKQAGRVVARADLQLSYQYPQSPFTVVHRQSLSADGVAFSQAQAKEQALNAIIEQLKQPPSEWNTGSDTL</sequence>
<dbReference type="Proteomes" id="UP001202831">
    <property type="component" value="Unassembled WGS sequence"/>
</dbReference>
<keyword evidence="2" id="KW-0449">Lipoprotein</keyword>
<keyword evidence="3" id="KW-1185">Reference proteome</keyword>
<proteinExistence type="predicted"/>
<evidence type="ECO:0000313" key="2">
    <source>
        <dbReference type="EMBL" id="MCL2916286.1"/>
    </source>
</evidence>
<name>A0ABT0NCU1_9GAMM</name>
<gene>
    <name evidence="2" type="ORF">L2725_21355</name>
</gene>
<feature type="chain" id="PRO_5046349058" evidence="1">
    <location>
        <begin position="19"/>
        <end position="304"/>
    </location>
</feature>
<keyword evidence="1" id="KW-0732">Signal</keyword>
<reference evidence="2 3" key="1">
    <citation type="submission" date="2022-01" db="EMBL/GenBank/DDBJ databases">
        <title>Whole genome-based taxonomy of the Shewanellaceae.</title>
        <authorList>
            <person name="Martin-Rodriguez A.J."/>
        </authorList>
    </citation>
    <scope>NUCLEOTIDE SEQUENCE [LARGE SCALE GENOMIC DNA]</scope>
    <source>
        <strain evidence="2 3">DSM 21332</strain>
    </source>
</reference>
<dbReference type="RefSeq" id="WP_249250838.1">
    <property type="nucleotide sequence ID" value="NZ_JAKIKT010000013.1"/>
</dbReference>